<dbReference type="PATRIC" id="fig|911238.3.peg.1647"/>
<keyword evidence="3" id="KW-1185">Reference proteome</keyword>
<dbReference type="AlphaFoldDB" id="G5JK80"/>
<gene>
    <name evidence="2" type="ORF">SS7213T_09459</name>
</gene>
<dbReference type="RefSeq" id="WP_002464583.1">
    <property type="nucleotide sequence ID" value="NZ_AEUN01000475.1"/>
</dbReference>
<keyword evidence="2" id="KW-0548">Nucleotidyltransferase</keyword>
<evidence type="ECO:0000259" key="1">
    <source>
        <dbReference type="PROSITE" id="PS50878"/>
    </source>
</evidence>
<sequence length="515" mass="60600">MDNIRYITEMSNIEAKNFLLKSDSYCTIDLPKYFQFDKVLKKIDEYLEEIDNNNKLVKSNISINHLKQSDSVNCKIFANKDGQFDWRPLEILNPYIYVYLVRYITKEDNWKNIIDVINNNSSENIIITSIPIESLETKKDKEEQILNWWDKVEQQSIELALKYNYILMLDISNCYGSIYTHAIAWAIHGKEIAKNSQNDKSLIGNNIDKYIRLMQNNQTNGIPQGSILMDFIAEIILSYADKNLQDKLKKVLFNPYKIIRYRDDYRIFSNSKEDIYKIAELLNDVLIDLNFKLNSKKTVFSEDIVITSIKKDKIAYQKIKATLYLKDLNGKIHFQLTLQKHLLQILIFSKKYPNTGSVIRMLSEFNKWRTYKIKENYTSKNRNDYIQCISIVLDIMINNTKTIPLCISIISKFIVLLDEKNKTEIIANIKDKINGIPNTDLVNIWLQRLTLNYNLQETFDTDICKLISGEKDTIFDKSWIKTKKYKINDIEIINQEFIKELSPVINNEEVALFNY</sequence>
<comment type="caution">
    <text evidence="2">The sequence shown here is derived from an EMBL/GenBank/DDBJ whole genome shotgun (WGS) entry which is preliminary data.</text>
</comment>
<dbReference type="SUPFAM" id="SSF56672">
    <property type="entry name" value="DNA/RNA polymerases"/>
    <property type="match status" value="1"/>
</dbReference>
<dbReference type="InterPro" id="IPR043502">
    <property type="entry name" value="DNA/RNA_pol_sf"/>
</dbReference>
<keyword evidence="2" id="KW-0695">RNA-directed DNA polymerase</keyword>
<dbReference type="CDD" id="cd01646">
    <property type="entry name" value="RT_Bac_retron_I"/>
    <property type="match status" value="1"/>
</dbReference>
<dbReference type="EMBL" id="AEUN01000475">
    <property type="protein sequence ID" value="EHJ07410.1"/>
    <property type="molecule type" value="Genomic_DNA"/>
</dbReference>
<name>G5JK80_9STAP</name>
<keyword evidence="2" id="KW-0808">Transferase</keyword>
<dbReference type="GO" id="GO:0003964">
    <property type="term" value="F:RNA-directed DNA polymerase activity"/>
    <property type="evidence" value="ECO:0007669"/>
    <property type="project" value="UniProtKB-KW"/>
</dbReference>
<feature type="domain" description="Reverse transcriptase" evidence="1">
    <location>
        <begin position="85"/>
        <end position="321"/>
    </location>
</feature>
<evidence type="ECO:0000313" key="2">
    <source>
        <dbReference type="EMBL" id="EHJ07410.1"/>
    </source>
</evidence>
<organism evidence="2 3">
    <name type="scientific">Staphylococcus simiae CCM 7213 = CCUG 51256</name>
    <dbReference type="NCBI Taxonomy" id="911238"/>
    <lineage>
        <taxon>Bacteria</taxon>
        <taxon>Bacillati</taxon>
        <taxon>Bacillota</taxon>
        <taxon>Bacilli</taxon>
        <taxon>Bacillales</taxon>
        <taxon>Staphylococcaceae</taxon>
        <taxon>Staphylococcus</taxon>
    </lineage>
</organism>
<dbReference type="Pfam" id="PF00078">
    <property type="entry name" value="RVT_1"/>
    <property type="match status" value="1"/>
</dbReference>
<accession>G5JK80</accession>
<evidence type="ECO:0000313" key="3">
    <source>
        <dbReference type="Proteomes" id="UP000005413"/>
    </source>
</evidence>
<dbReference type="InterPro" id="IPR000477">
    <property type="entry name" value="RT_dom"/>
</dbReference>
<reference evidence="2 3" key="1">
    <citation type="journal article" date="2012" name="BMC Genomics">
        <title>Comparative genomic analysis of the genus Staphylococcus including Staphylococcus aureus and its newly described sister species Staphylococcus simiae.</title>
        <authorList>
            <person name="Suzuki H."/>
            <person name="Lefebure T."/>
            <person name="Pavinski Bitar P."/>
            <person name="Stanhope M.J."/>
        </authorList>
    </citation>
    <scope>NUCLEOTIDE SEQUENCE [LARGE SCALE GENOMIC DNA]</scope>
    <source>
        <strain evidence="2 3">CCM 7213</strain>
    </source>
</reference>
<proteinExistence type="predicted"/>
<dbReference type="PROSITE" id="PS50878">
    <property type="entry name" value="RT_POL"/>
    <property type="match status" value="1"/>
</dbReference>
<protein>
    <submittedName>
        <fullName evidence="2">Reverse transcriptase</fullName>
    </submittedName>
</protein>
<dbReference type="OrthoDB" id="9780724at2"/>
<dbReference type="Proteomes" id="UP000005413">
    <property type="component" value="Unassembled WGS sequence"/>
</dbReference>